<dbReference type="PROSITE" id="PS51257">
    <property type="entry name" value="PROKAR_LIPOPROTEIN"/>
    <property type="match status" value="1"/>
</dbReference>
<reference evidence="3 4" key="1">
    <citation type="submission" date="2024-08" db="EMBL/GenBank/DDBJ databases">
        <title>Two novel Cytobacillus novel species.</title>
        <authorList>
            <person name="Liu G."/>
        </authorList>
    </citation>
    <scope>NUCLEOTIDE SEQUENCE [LARGE SCALE GENOMIC DNA]</scope>
    <source>
        <strain evidence="3 4">FJAT-54145</strain>
    </source>
</reference>
<gene>
    <name evidence="3" type="ORF">ACFYKX_24795</name>
</gene>
<protein>
    <submittedName>
        <fullName evidence="3">GerMN domain-containing protein</fullName>
    </submittedName>
</protein>
<dbReference type="EMBL" id="JBIACK010000019">
    <property type="protein sequence ID" value="MFE8703793.1"/>
    <property type="molecule type" value="Genomic_DNA"/>
</dbReference>
<evidence type="ECO:0000256" key="1">
    <source>
        <dbReference type="SAM" id="MobiDB-lite"/>
    </source>
</evidence>
<keyword evidence="4" id="KW-1185">Reference proteome</keyword>
<feature type="domain" description="GerMN" evidence="2">
    <location>
        <begin position="96"/>
        <end position="185"/>
    </location>
</feature>
<evidence type="ECO:0000313" key="4">
    <source>
        <dbReference type="Proteomes" id="UP001601059"/>
    </source>
</evidence>
<sequence>MSKNKKTTIVSAVIVSSVLLSGCGLFGGDGKEKIDPPVSYSEEAGSTEVEETTATGEQVEGEEAVESSIMTELYLVDKNGYVVPQTFALPKTDSVAKQALEFLVQNGPVTEMLPNGFAAVLPADTQMTVDIKDKTAVVDFSKEFKNYQPEDEMKILEAVTWTLTQFDTVENVKLQMNGHELTEMPVNGTPIGKTLSRANGINMDTTEVVDITNTKGVTVYYLGGDEDSYYYVPVTRRVSNDVENNIAAVVGELVKGPSYTSSLLTDFLPDVALVEEPKVEDGKVTLNFNEAVYGSFEEKIISQHLLNSLVLSLTEQKGIESVAVTVNGEAELVNENGEKLTEPVTRPENVNTGSF</sequence>
<dbReference type="Proteomes" id="UP001601059">
    <property type="component" value="Unassembled WGS sequence"/>
</dbReference>
<evidence type="ECO:0000259" key="2">
    <source>
        <dbReference type="SMART" id="SM00909"/>
    </source>
</evidence>
<name>A0ABW6KLP6_9BACI</name>
<dbReference type="RefSeq" id="WP_389364626.1">
    <property type="nucleotide sequence ID" value="NZ_JBIACK010000019.1"/>
</dbReference>
<feature type="domain" description="GerMN" evidence="2">
    <location>
        <begin position="246"/>
        <end position="335"/>
    </location>
</feature>
<proteinExistence type="predicted"/>
<dbReference type="InterPro" id="IPR019606">
    <property type="entry name" value="GerMN"/>
</dbReference>
<accession>A0ABW6KLP6</accession>
<comment type="caution">
    <text evidence="3">The sequence shown here is derived from an EMBL/GenBank/DDBJ whole genome shotgun (WGS) entry which is preliminary data.</text>
</comment>
<organism evidence="3 4">
    <name type="scientific">Cytobacillus spartinae</name>
    <dbReference type="NCBI Taxonomy" id="3299023"/>
    <lineage>
        <taxon>Bacteria</taxon>
        <taxon>Bacillati</taxon>
        <taxon>Bacillota</taxon>
        <taxon>Bacilli</taxon>
        <taxon>Bacillales</taxon>
        <taxon>Bacillaceae</taxon>
        <taxon>Cytobacillus</taxon>
    </lineage>
</organism>
<feature type="region of interest" description="Disordered" evidence="1">
    <location>
        <begin position="34"/>
        <end position="62"/>
    </location>
</feature>
<dbReference type="SMART" id="SM00909">
    <property type="entry name" value="Germane"/>
    <property type="match status" value="2"/>
</dbReference>
<dbReference type="Pfam" id="PF10646">
    <property type="entry name" value="Germane"/>
    <property type="match status" value="2"/>
</dbReference>
<evidence type="ECO:0000313" key="3">
    <source>
        <dbReference type="EMBL" id="MFE8703793.1"/>
    </source>
</evidence>